<dbReference type="EMBL" id="BAABGJ010000004">
    <property type="protein sequence ID" value="GAA4331845.1"/>
    <property type="molecule type" value="Genomic_DNA"/>
</dbReference>
<dbReference type="InterPro" id="IPR008018">
    <property type="entry name" value="Phage_tail_attach_FII"/>
</dbReference>
<organism evidence="1 2">
    <name type="scientific">Variovorax defluvii</name>
    <dbReference type="NCBI Taxonomy" id="913761"/>
    <lineage>
        <taxon>Bacteria</taxon>
        <taxon>Pseudomonadati</taxon>
        <taxon>Pseudomonadota</taxon>
        <taxon>Betaproteobacteria</taxon>
        <taxon>Burkholderiales</taxon>
        <taxon>Comamonadaceae</taxon>
        <taxon>Variovorax</taxon>
    </lineage>
</organism>
<protein>
    <submittedName>
        <fullName evidence="1">Uncharacterized protein</fullName>
    </submittedName>
</protein>
<keyword evidence="2" id="KW-1185">Reference proteome</keyword>
<name>A0ABP8GYL4_9BURK</name>
<accession>A0ABP8GYL4</accession>
<gene>
    <name evidence="1" type="ORF">GCM10023165_06200</name>
</gene>
<proteinExistence type="predicted"/>
<evidence type="ECO:0000313" key="1">
    <source>
        <dbReference type="EMBL" id="GAA4331845.1"/>
    </source>
</evidence>
<dbReference type="Proteomes" id="UP001500975">
    <property type="component" value="Unassembled WGS sequence"/>
</dbReference>
<dbReference type="RefSeq" id="WP_345535821.1">
    <property type="nucleotide sequence ID" value="NZ_BAABGJ010000004.1"/>
</dbReference>
<comment type="caution">
    <text evidence="1">The sequence shown here is derived from an EMBL/GenBank/DDBJ whole genome shotgun (WGS) entry which is preliminary data.</text>
</comment>
<dbReference type="Pfam" id="PF05354">
    <property type="entry name" value="Phage_attach"/>
    <property type="match status" value="1"/>
</dbReference>
<evidence type="ECO:0000313" key="2">
    <source>
        <dbReference type="Proteomes" id="UP001500975"/>
    </source>
</evidence>
<sequence length="94" mass="10049">MGIVERLYEAAANAGLLVSAEVAGRTVSVGFLCIDDNLLDGLVRSAAYTITYPLSLLPDLETGHTVVIAGQTYQVRDVRAIGDGTERRADLTRL</sequence>
<reference evidence="2" key="1">
    <citation type="journal article" date="2019" name="Int. J. Syst. Evol. Microbiol.">
        <title>The Global Catalogue of Microorganisms (GCM) 10K type strain sequencing project: providing services to taxonomists for standard genome sequencing and annotation.</title>
        <authorList>
            <consortium name="The Broad Institute Genomics Platform"/>
            <consortium name="The Broad Institute Genome Sequencing Center for Infectious Disease"/>
            <person name="Wu L."/>
            <person name="Ma J."/>
        </authorList>
    </citation>
    <scope>NUCLEOTIDE SEQUENCE [LARGE SCALE GENOMIC DNA]</scope>
    <source>
        <strain evidence="2">JCM 17804</strain>
    </source>
</reference>